<keyword evidence="4 7" id="KW-1133">Transmembrane helix</keyword>
<evidence type="ECO:0000256" key="2">
    <source>
        <dbReference type="ARBA" id="ARBA00022553"/>
    </source>
</evidence>
<feature type="transmembrane region" description="Helical" evidence="7">
    <location>
        <begin position="27"/>
        <end position="45"/>
    </location>
</feature>
<keyword evidence="2" id="KW-0597">Phosphoprotein</keyword>
<evidence type="ECO:0000256" key="7">
    <source>
        <dbReference type="SAM" id="Phobius"/>
    </source>
</evidence>
<proteinExistence type="predicted"/>
<dbReference type="Pfam" id="PF06271">
    <property type="entry name" value="RDD"/>
    <property type="match status" value="1"/>
</dbReference>
<dbReference type="CDD" id="cd00060">
    <property type="entry name" value="FHA"/>
    <property type="match status" value="1"/>
</dbReference>
<evidence type="ECO:0000256" key="3">
    <source>
        <dbReference type="ARBA" id="ARBA00022692"/>
    </source>
</evidence>
<evidence type="ECO:0000256" key="4">
    <source>
        <dbReference type="ARBA" id="ARBA00022989"/>
    </source>
</evidence>
<evidence type="ECO:0000256" key="5">
    <source>
        <dbReference type="ARBA" id="ARBA00023136"/>
    </source>
</evidence>
<evidence type="ECO:0000256" key="6">
    <source>
        <dbReference type="SAM" id="MobiDB-lite"/>
    </source>
</evidence>
<dbReference type="RefSeq" id="WP_168628466.1">
    <property type="nucleotide sequence ID" value="NZ_BONL01000037.1"/>
</dbReference>
<dbReference type="Pfam" id="PF00498">
    <property type="entry name" value="FHA"/>
    <property type="match status" value="1"/>
</dbReference>
<reference evidence="9 10" key="1">
    <citation type="submission" date="2020-04" db="EMBL/GenBank/DDBJ databases">
        <title>MicrobeNet Type strains.</title>
        <authorList>
            <person name="Nicholson A.C."/>
        </authorList>
    </citation>
    <scope>NUCLEOTIDE SEQUENCE [LARGE SCALE GENOMIC DNA]</scope>
    <source>
        <strain evidence="9 10">ATCC BAA-788</strain>
    </source>
</reference>
<dbReference type="InterPro" id="IPR008984">
    <property type="entry name" value="SMAD_FHA_dom_sf"/>
</dbReference>
<keyword evidence="3 7" id="KW-0812">Transmembrane</keyword>
<sequence length="313" mass="31631">MGSPSGAAHTGVLAGFRGRPAGVGARLAALGIDALVVVTIAAAAWFGSGSATVTAVLAAEGVIALAVWEARRGLTAGNAVLRLRAARDDRPYSPGIGRQLARASVLGAGVLVAGVGAVLVACSAAWDPTGRRRTWADRVAGTLVVAVPRRVAAPQVDVPVLPPGLHPDALSSRGEVGWGAPGGGPAPAAPATPPPPPAEPAALLLRFDTGQSEFLPPGSTAVLGRAPSPTTATDLSITVHDDEGTVSKTHLRLTHDRHTVRVSDLGSTNGTEVRDPDGVVHAVPWGEQVPVGVGARVRIGHREFTVESAGSQQ</sequence>
<feature type="compositionally biased region" description="Pro residues" evidence="6">
    <location>
        <begin position="187"/>
        <end position="198"/>
    </location>
</feature>
<dbReference type="InterPro" id="IPR000253">
    <property type="entry name" value="FHA_dom"/>
</dbReference>
<name>A0A7X6KT85_9CELL</name>
<keyword evidence="10" id="KW-1185">Reference proteome</keyword>
<dbReference type="PROSITE" id="PS50006">
    <property type="entry name" value="FHA_DOMAIN"/>
    <property type="match status" value="1"/>
</dbReference>
<feature type="transmembrane region" description="Helical" evidence="7">
    <location>
        <begin position="105"/>
        <end position="126"/>
    </location>
</feature>
<keyword evidence="5 7" id="KW-0472">Membrane</keyword>
<dbReference type="Gene3D" id="2.60.200.20">
    <property type="match status" value="1"/>
</dbReference>
<dbReference type="SUPFAM" id="SSF49879">
    <property type="entry name" value="SMAD/FHA domain"/>
    <property type="match status" value="1"/>
</dbReference>
<dbReference type="InterPro" id="IPR010432">
    <property type="entry name" value="RDD"/>
</dbReference>
<evidence type="ECO:0000313" key="9">
    <source>
        <dbReference type="EMBL" id="NKY21365.1"/>
    </source>
</evidence>
<comment type="caution">
    <text evidence="9">The sequence shown here is derived from an EMBL/GenBank/DDBJ whole genome shotgun (WGS) entry which is preliminary data.</text>
</comment>
<dbReference type="EMBL" id="JAAXOX010000001">
    <property type="protein sequence ID" value="NKY21365.1"/>
    <property type="molecule type" value="Genomic_DNA"/>
</dbReference>
<protein>
    <submittedName>
        <fullName evidence="9">FHA domain-containing protein</fullName>
    </submittedName>
</protein>
<dbReference type="Proteomes" id="UP000581206">
    <property type="component" value="Unassembled WGS sequence"/>
</dbReference>
<dbReference type="AlphaFoldDB" id="A0A7X6KT85"/>
<evidence type="ECO:0000256" key="1">
    <source>
        <dbReference type="ARBA" id="ARBA00004141"/>
    </source>
</evidence>
<gene>
    <name evidence="9" type="ORF">HGA03_01650</name>
</gene>
<evidence type="ECO:0000259" key="8">
    <source>
        <dbReference type="PROSITE" id="PS50006"/>
    </source>
</evidence>
<comment type="subcellular location">
    <subcellularLocation>
        <location evidence="1">Membrane</location>
        <topology evidence="1">Multi-pass membrane protein</topology>
    </subcellularLocation>
</comment>
<feature type="region of interest" description="Disordered" evidence="6">
    <location>
        <begin position="169"/>
        <end position="198"/>
    </location>
</feature>
<evidence type="ECO:0000313" key="10">
    <source>
        <dbReference type="Proteomes" id="UP000581206"/>
    </source>
</evidence>
<feature type="domain" description="FHA" evidence="8">
    <location>
        <begin position="221"/>
        <end position="273"/>
    </location>
</feature>
<organism evidence="9 10">
    <name type="scientific">Cellulomonas denverensis</name>
    <dbReference type="NCBI Taxonomy" id="264297"/>
    <lineage>
        <taxon>Bacteria</taxon>
        <taxon>Bacillati</taxon>
        <taxon>Actinomycetota</taxon>
        <taxon>Actinomycetes</taxon>
        <taxon>Micrococcales</taxon>
        <taxon>Cellulomonadaceae</taxon>
        <taxon>Cellulomonas</taxon>
    </lineage>
</organism>
<dbReference type="GO" id="GO:0016020">
    <property type="term" value="C:membrane"/>
    <property type="evidence" value="ECO:0007669"/>
    <property type="project" value="UniProtKB-SubCell"/>
</dbReference>
<feature type="compositionally biased region" description="Gly residues" evidence="6">
    <location>
        <begin position="176"/>
        <end position="185"/>
    </location>
</feature>
<accession>A0A7X6KT85</accession>